<gene>
    <name evidence="2" type="ORF">D9619_002147</name>
</gene>
<comment type="caution">
    <text evidence="2">The sequence shown here is derived from an EMBL/GenBank/DDBJ whole genome shotgun (WGS) entry which is preliminary data.</text>
</comment>
<evidence type="ECO:0000313" key="3">
    <source>
        <dbReference type="Proteomes" id="UP000567179"/>
    </source>
</evidence>
<keyword evidence="3" id="KW-1185">Reference proteome</keyword>
<dbReference type="Proteomes" id="UP000567179">
    <property type="component" value="Unassembled WGS sequence"/>
</dbReference>
<evidence type="ECO:0000256" key="1">
    <source>
        <dbReference type="SAM" id="MobiDB-lite"/>
    </source>
</evidence>
<feature type="compositionally biased region" description="Polar residues" evidence="1">
    <location>
        <begin position="1"/>
        <end position="12"/>
    </location>
</feature>
<dbReference type="AlphaFoldDB" id="A0A8H5BE71"/>
<feature type="compositionally biased region" description="Basic and acidic residues" evidence="1">
    <location>
        <begin position="70"/>
        <end position="81"/>
    </location>
</feature>
<accession>A0A8H5BE71</accession>
<organism evidence="2 3">
    <name type="scientific">Psilocybe cf. subviscida</name>
    <dbReference type="NCBI Taxonomy" id="2480587"/>
    <lineage>
        <taxon>Eukaryota</taxon>
        <taxon>Fungi</taxon>
        <taxon>Dikarya</taxon>
        <taxon>Basidiomycota</taxon>
        <taxon>Agaricomycotina</taxon>
        <taxon>Agaricomycetes</taxon>
        <taxon>Agaricomycetidae</taxon>
        <taxon>Agaricales</taxon>
        <taxon>Agaricineae</taxon>
        <taxon>Strophariaceae</taxon>
        <taxon>Psilocybe</taxon>
    </lineage>
</organism>
<dbReference type="EMBL" id="JAACJJ010000028">
    <property type="protein sequence ID" value="KAF5321423.1"/>
    <property type="molecule type" value="Genomic_DNA"/>
</dbReference>
<protein>
    <submittedName>
        <fullName evidence="2">Uncharacterized protein</fullName>
    </submittedName>
</protein>
<proteinExistence type="predicted"/>
<sequence>MATPDYRSSSRPDSLAYNPDHSGGDDKKKKKKIENSYGDSKRGIRDWGRWGIGWGGSGGGDQPVARRLTATKEEPSGDRPRARASRLDPPPTQSRHPPTWRRDQEYGYRTPTPPRKDNPQTSSSANPHNEGFTREMERADLGARQMKPPARHRHSSPSSAAMFTNAQVNAISGGTFHNVAHNYESNAPAPVGVSVLQYAGLASLHVTSTATLQYYLYSRHPQVAPPPVPSDICVVLHFSSLYREAKIAGSFALWVWFIKMWVQRRAIHHR</sequence>
<evidence type="ECO:0000313" key="2">
    <source>
        <dbReference type="EMBL" id="KAF5321423.1"/>
    </source>
</evidence>
<name>A0A8H5BE71_9AGAR</name>
<feature type="compositionally biased region" description="Basic and acidic residues" evidence="1">
    <location>
        <begin position="39"/>
        <end position="48"/>
    </location>
</feature>
<reference evidence="2 3" key="1">
    <citation type="journal article" date="2020" name="ISME J.">
        <title>Uncovering the hidden diversity of litter-decomposition mechanisms in mushroom-forming fungi.</title>
        <authorList>
            <person name="Floudas D."/>
            <person name="Bentzer J."/>
            <person name="Ahren D."/>
            <person name="Johansson T."/>
            <person name="Persson P."/>
            <person name="Tunlid A."/>
        </authorList>
    </citation>
    <scope>NUCLEOTIDE SEQUENCE [LARGE SCALE GENOMIC DNA]</scope>
    <source>
        <strain evidence="2 3">CBS 101986</strain>
    </source>
</reference>
<feature type="compositionally biased region" description="Gly residues" evidence="1">
    <location>
        <begin position="50"/>
        <end position="61"/>
    </location>
</feature>
<feature type="region of interest" description="Disordered" evidence="1">
    <location>
        <begin position="1"/>
        <end position="133"/>
    </location>
</feature>